<name>A1BGW8_CHLPD</name>
<organism evidence="2 3">
    <name type="scientific">Chlorobium phaeobacteroides (strain DSM 266 / SMG 266 / 2430)</name>
    <dbReference type="NCBI Taxonomy" id="290317"/>
    <lineage>
        <taxon>Bacteria</taxon>
        <taxon>Pseudomonadati</taxon>
        <taxon>Chlorobiota</taxon>
        <taxon>Chlorobiia</taxon>
        <taxon>Chlorobiales</taxon>
        <taxon>Chlorobiaceae</taxon>
        <taxon>Chlorobium/Pelodictyon group</taxon>
        <taxon>Chlorobium</taxon>
    </lineage>
</organism>
<evidence type="ECO:0000313" key="3">
    <source>
        <dbReference type="Proteomes" id="UP000008701"/>
    </source>
</evidence>
<accession>A1BGW8</accession>
<dbReference type="AlphaFoldDB" id="A1BGW8"/>
<dbReference type="OrthoDB" id="2781056at2"/>
<dbReference type="RefSeq" id="WP_011745455.1">
    <property type="nucleotide sequence ID" value="NC_008639.1"/>
</dbReference>
<keyword evidence="3" id="KW-1185">Reference proteome</keyword>
<gene>
    <name evidence="2" type="ordered locus">Cpha266_1624</name>
</gene>
<evidence type="ECO:0000313" key="2">
    <source>
        <dbReference type="EMBL" id="ABL65645.1"/>
    </source>
</evidence>
<dbReference type="EMBL" id="CP000492">
    <property type="protein sequence ID" value="ABL65645.1"/>
    <property type="molecule type" value="Genomic_DNA"/>
</dbReference>
<dbReference type="Pfam" id="PF13148">
    <property type="entry name" value="DUF3987"/>
    <property type="match status" value="1"/>
</dbReference>
<dbReference type="Proteomes" id="UP000008701">
    <property type="component" value="Chromosome"/>
</dbReference>
<dbReference type="InterPro" id="IPR025048">
    <property type="entry name" value="DUF3987"/>
</dbReference>
<dbReference type="HOGENOM" id="CLU_039264_1_0_10"/>
<sequence>MSDVNGSIGPHAVRLQEARINNIAVPVFPLEVFPDAVQKLIMDADERMHYGIEFTGCSLLFAAASAIGNSCVVEMNPDWQEGVTLWLVLVGHPGTGKGHALKRTLKSIERQDSQRYSLYLEDMQAYKKALTKFQREKKNNPGESSEEPQAPILKKTILSDTTPEKMARVHADNPRGICLHVDELAGWLQTFNRYNTSNAQKTFNSSWSRQAIVIDRVHSGSIRIEVPCIMVGGTIQPKILSELMAERRGDDGFTHRLLFSYPASKARAWNRDAIDQSMFTEWDQAMRRLLELPYENGESFVKTVLRFSPDAWALLHDWQNLLVQESNRERRSYIKGVSAKIEQYAIRFSLIIQMIRYAYREDSKDKVGIEAVGAAIKLAEYFRKSHQQIIEEIDSHSPLDDLAEDKLAVYDALPEEFKRSEGIPIAFSKGMKERTADRFIKDTRYFRKKSQGMYAKLL</sequence>
<dbReference type="STRING" id="290317.Cpha266_1624"/>
<feature type="region of interest" description="Disordered" evidence="1">
    <location>
        <begin position="135"/>
        <end position="154"/>
    </location>
</feature>
<reference evidence="2 3" key="1">
    <citation type="submission" date="2006-12" db="EMBL/GenBank/DDBJ databases">
        <title>Complete sequence of Chlorobium phaeobacteroides DSM 266.</title>
        <authorList>
            <consortium name="US DOE Joint Genome Institute"/>
            <person name="Copeland A."/>
            <person name="Lucas S."/>
            <person name="Lapidus A."/>
            <person name="Barry K."/>
            <person name="Detter J.C."/>
            <person name="Glavina del Rio T."/>
            <person name="Hammon N."/>
            <person name="Israni S."/>
            <person name="Pitluck S."/>
            <person name="Goltsman E."/>
            <person name="Schmutz J."/>
            <person name="Larimer F."/>
            <person name="Land M."/>
            <person name="Hauser L."/>
            <person name="Mikhailova N."/>
            <person name="Li T."/>
            <person name="Overmann J."/>
            <person name="Bryant D.A."/>
            <person name="Richardson P."/>
        </authorList>
    </citation>
    <scope>NUCLEOTIDE SEQUENCE [LARGE SCALE GENOMIC DNA]</scope>
    <source>
        <strain evidence="2 3">DSM 266</strain>
    </source>
</reference>
<evidence type="ECO:0008006" key="4">
    <source>
        <dbReference type="Google" id="ProtNLM"/>
    </source>
</evidence>
<protein>
    <recommendedName>
        <fullName evidence="4">DUF3987 domain-containing protein</fullName>
    </recommendedName>
</protein>
<dbReference type="KEGG" id="cph:Cpha266_1624"/>
<evidence type="ECO:0000256" key="1">
    <source>
        <dbReference type="SAM" id="MobiDB-lite"/>
    </source>
</evidence>
<proteinExistence type="predicted"/>
<dbReference type="eggNOG" id="COG0714">
    <property type="taxonomic scope" value="Bacteria"/>
</dbReference>